<dbReference type="NCBIfam" id="TIGR01509">
    <property type="entry name" value="HAD-SF-IA-v3"/>
    <property type="match status" value="1"/>
</dbReference>
<evidence type="ECO:0000256" key="3">
    <source>
        <dbReference type="ARBA" id="ARBA00022801"/>
    </source>
</evidence>
<dbReference type="InterPro" id="IPR023214">
    <property type="entry name" value="HAD_sf"/>
</dbReference>
<dbReference type="Gene3D" id="1.20.120.710">
    <property type="entry name" value="Haloacid dehalogenase hydrolase-like domain"/>
    <property type="match status" value="1"/>
</dbReference>
<dbReference type="InterPro" id="IPR036412">
    <property type="entry name" value="HAD-like_sf"/>
</dbReference>
<organism evidence="5">
    <name type="scientific">Paenibacillus sp. AN1007</name>
    <dbReference type="NCBI Taxonomy" id="3151385"/>
    <lineage>
        <taxon>Bacteria</taxon>
        <taxon>Bacillati</taxon>
        <taxon>Bacillota</taxon>
        <taxon>Bacilli</taxon>
        <taxon>Bacillales</taxon>
        <taxon>Paenibacillaceae</taxon>
        <taxon>Paenibacillus</taxon>
    </lineage>
</organism>
<dbReference type="PANTHER" id="PTHR46470">
    <property type="entry name" value="N-ACYLNEURAMINATE-9-PHOSPHATASE"/>
    <property type="match status" value="1"/>
</dbReference>
<dbReference type="SFLD" id="SFLDG01129">
    <property type="entry name" value="C1.5:_HAD__Beta-PGM__Phosphata"/>
    <property type="match status" value="1"/>
</dbReference>
<evidence type="ECO:0000256" key="2">
    <source>
        <dbReference type="ARBA" id="ARBA00022723"/>
    </source>
</evidence>
<dbReference type="NCBIfam" id="TIGR01549">
    <property type="entry name" value="HAD-SF-IA-v1"/>
    <property type="match status" value="1"/>
</dbReference>
<gene>
    <name evidence="5" type="ORF">ABXS70_17850</name>
</gene>
<dbReference type="GO" id="GO:0044281">
    <property type="term" value="P:small molecule metabolic process"/>
    <property type="evidence" value="ECO:0007669"/>
    <property type="project" value="UniProtKB-ARBA"/>
</dbReference>
<dbReference type="SUPFAM" id="SSF56784">
    <property type="entry name" value="HAD-like"/>
    <property type="match status" value="1"/>
</dbReference>
<keyword evidence="3 5" id="KW-0378">Hydrolase</keyword>
<dbReference type="GO" id="GO:0046872">
    <property type="term" value="F:metal ion binding"/>
    <property type="evidence" value="ECO:0007669"/>
    <property type="project" value="UniProtKB-KW"/>
</dbReference>
<dbReference type="PANTHER" id="PTHR46470:SF2">
    <property type="entry name" value="GLYCERALDEHYDE 3-PHOSPHATE PHOSPHATASE"/>
    <property type="match status" value="1"/>
</dbReference>
<dbReference type="SFLD" id="SFLDS00003">
    <property type="entry name" value="Haloacid_Dehalogenase"/>
    <property type="match status" value="1"/>
</dbReference>
<name>A0AAU8N8J9_9BACL</name>
<dbReference type="GO" id="GO:0016791">
    <property type="term" value="F:phosphatase activity"/>
    <property type="evidence" value="ECO:0007669"/>
    <property type="project" value="TreeGrafter"/>
</dbReference>
<dbReference type="Pfam" id="PF00702">
    <property type="entry name" value="Hydrolase"/>
    <property type="match status" value="1"/>
</dbReference>
<comment type="cofactor">
    <cofactor evidence="1">
        <name>Mg(2+)</name>
        <dbReference type="ChEBI" id="CHEBI:18420"/>
    </cofactor>
</comment>
<keyword evidence="2" id="KW-0479">Metal-binding</keyword>
<dbReference type="EC" id="3.1.3.-" evidence="5"/>
<reference evidence="5" key="1">
    <citation type="submission" date="2024-05" db="EMBL/GenBank/DDBJ databases">
        <title>Draft genome assemblies of 36 bacteria isolated from hibernating arctic ground squirrels.</title>
        <authorList>
            <person name="McKee H."/>
            <person name="Mullen L."/>
            <person name="Drown D.M."/>
            <person name="Duddleston K.N."/>
        </authorList>
    </citation>
    <scope>NUCLEOTIDE SEQUENCE</scope>
    <source>
        <strain evidence="5">AN1007</strain>
    </source>
</reference>
<sequence length="223" mass="25869">MSHMDHIKAVIFDLDNTILNRTKTFEGFTQSLIDTYFGHLESTEHIQQRIIELDEDGYKYKTMLFNELLQELPWNEKPPHEELMTFYSREYVLNSVLMDEAREVVQYLKGKYSIGLITNGQTDIQHGKIDQLGIREDYDHIIVSEEAGVKKPDSRIFQMALDYFGLEPKQCLYIGDHPVNDIQGAAKAGMSTIWIKVNQPWPEGIEAAPIHTIQELRELRDIL</sequence>
<protein>
    <submittedName>
        <fullName evidence="5">HAD family hydrolase</fullName>
        <ecNumber evidence="5">3.1.3.-</ecNumber>
    </submittedName>
</protein>
<evidence type="ECO:0000256" key="4">
    <source>
        <dbReference type="ARBA" id="ARBA00022842"/>
    </source>
</evidence>
<keyword evidence="4" id="KW-0460">Magnesium</keyword>
<dbReference type="AlphaFoldDB" id="A0AAU8N8J9"/>
<dbReference type="Gene3D" id="3.40.50.1000">
    <property type="entry name" value="HAD superfamily/HAD-like"/>
    <property type="match status" value="1"/>
</dbReference>
<dbReference type="InterPro" id="IPR006439">
    <property type="entry name" value="HAD-SF_hydro_IA"/>
</dbReference>
<evidence type="ECO:0000313" key="5">
    <source>
        <dbReference type="EMBL" id="XCP93094.1"/>
    </source>
</evidence>
<dbReference type="InterPro" id="IPR051400">
    <property type="entry name" value="HAD-like_hydrolase"/>
</dbReference>
<dbReference type="RefSeq" id="WP_342554970.1">
    <property type="nucleotide sequence ID" value="NZ_CP159992.1"/>
</dbReference>
<proteinExistence type="predicted"/>
<accession>A0AAU8N8J9</accession>
<evidence type="ECO:0000256" key="1">
    <source>
        <dbReference type="ARBA" id="ARBA00001946"/>
    </source>
</evidence>
<dbReference type="EMBL" id="CP159992">
    <property type="protein sequence ID" value="XCP93094.1"/>
    <property type="molecule type" value="Genomic_DNA"/>
</dbReference>
<dbReference type="PRINTS" id="PR00413">
    <property type="entry name" value="HADHALOGNASE"/>
</dbReference>
<dbReference type="SFLD" id="SFLDG01135">
    <property type="entry name" value="C1.5.6:_HAD__Beta-PGM__Phospha"/>
    <property type="match status" value="1"/>
</dbReference>